<evidence type="ECO:0000313" key="11">
    <source>
        <dbReference type="Proteomes" id="UP000823775"/>
    </source>
</evidence>
<evidence type="ECO:0008006" key="12">
    <source>
        <dbReference type="Google" id="ProtNLM"/>
    </source>
</evidence>
<dbReference type="InterPro" id="IPR000743">
    <property type="entry name" value="Glyco_hydro_28"/>
</dbReference>
<evidence type="ECO:0000256" key="1">
    <source>
        <dbReference type="ARBA" id="ARBA00004191"/>
    </source>
</evidence>
<keyword evidence="3" id="KW-0134">Cell wall</keyword>
<dbReference type="Gene3D" id="2.160.20.10">
    <property type="entry name" value="Single-stranded right-handed beta-helix, Pectin lyase-like"/>
    <property type="match status" value="1"/>
</dbReference>
<dbReference type="SMART" id="SM00710">
    <property type="entry name" value="PbH1"/>
    <property type="match status" value="3"/>
</dbReference>
<dbReference type="SUPFAM" id="SSF51126">
    <property type="entry name" value="Pectin lyase-like"/>
    <property type="match status" value="1"/>
</dbReference>
<dbReference type="InterPro" id="IPR012334">
    <property type="entry name" value="Pectin_lyas_fold"/>
</dbReference>
<keyword evidence="4" id="KW-0964">Secreted</keyword>
<evidence type="ECO:0000256" key="2">
    <source>
        <dbReference type="ARBA" id="ARBA00008834"/>
    </source>
</evidence>
<comment type="similarity">
    <text evidence="2 9">Belongs to the glycosyl hydrolase 28 family.</text>
</comment>
<keyword evidence="7" id="KW-0961">Cell wall biogenesis/degradation</keyword>
<evidence type="ECO:0000256" key="7">
    <source>
        <dbReference type="ARBA" id="ARBA00023316"/>
    </source>
</evidence>
<protein>
    <recommendedName>
        <fullName evidence="12">Polygalacturonase</fullName>
    </recommendedName>
</protein>
<dbReference type="PANTHER" id="PTHR31375">
    <property type="match status" value="1"/>
</dbReference>
<evidence type="ECO:0000256" key="8">
    <source>
        <dbReference type="PROSITE-ProRule" id="PRU10052"/>
    </source>
</evidence>
<keyword evidence="6 9" id="KW-0326">Glycosidase</keyword>
<organism evidence="10 11">
    <name type="scientific">Datura stramonium</name>
    <name type="common">Jimsonweed</name>
    <name type="synonym">Common thornapple</name>
    <dbReference type="NCBI Taxonomy" id="4076"/>
    <lineage>
        <taxon>Eukaryota</taxon>
        <taxon>Viridiplantae</taxon>
        <taxon>Streptophyta</taxon>
        <taxon>Embryophyta</taxon>
        <taxon>Tracheophyta</taxon>
        <taxon>Spermatophyta</taxon>
        <taxon>Magnoliopsida</taxon>
        <taxon>eudicotyledons</taxon>
        <taxon>Gunneridae</taxon>
        <taxon>Pentapetalae</taxon>
        <taxon>asterids</taxon>
        <taxon>lamiids</taxon>
        <taxon>Solanales</taxon>
        <taxon>Solanaceae</taxon>
        <taxon>Solanoideae</taxon>
        <taxon>Datureae</taxon>
        <taxon>Datura</taxon>
    </lineage>
</organism>
<evidence type="ECO:0000256" key="6">
    <source>
        <dbReference type="ARBA" id="ARBA00023295"/>
    </source>
</evidence>
<comment type="subcellular location">
    <subcellularLocation>
        <location evidence="1">Secreted</location>
        <location evidence="1">Cell wall</location>
    </subcellularLocation>
</comment>
<dbReference type="InterPro" id="IPR011050">
    <property type="entry name" value="Pectin_lyase_fold/virulence"/>
</dbReference>
<evidence type="ECO:0000256" key="4">
    <source>
        <dbReference type="ARBA" id="ARBA00022525"/>
    </source>
</evidence>
<accession>A0ABS8RZR6</accession>
<evidence type="ECO:0000256" key="3">
    <source>
        <dbReference type="ARBA" id="ARBA00022512"/>
    </source>
</evidence>
<dbReference type="InterPro" id="IPR006626">
    <property type="entry name" value="PbH1"/>
</dbReference>
<gene>
    <name evidence="10" type="ORF">HAX54_016268</name>
</gene>
<dbReference type="Proteomes" id="UP000823775">
    <property type="component" value="Unassembled WGS sequence"/>
</dbReference>
<dbReference type="EMBL" id="JACEIK010000205">
    <property type="protein sequence ID" value="MCD7452340.1"/>
    <property type="molecule type" value="Genomic_DNA"/>
</dbReference>
<dbReference type="Pfam" id="PF00295">
    <property type="entry name" value="Glyco_hydro_28"/>
    <property type="match status" value="1"/>
</dbReference>
<comment type="caution">
    <text evidence="10">The sequence shown here is derived from an EMBL/GenBank/DDBJ whole genome shotgun (WGS) entry which is preliminary data.</text>
</comment>
<proteinExistence type="inferred from homology"/>
<dbReference type="PROSITE" id="PS00502">
    <property type="entry name" value="POLYGALACTURONASE"/>
    <property type="match status" value="1"/>
</dbReference>
<feature type="active site" evidence="8">
    <location>
        <position position="167"/>
    </location>
</feature>
<evidence type="ECO:0000313" key="10">
    <source>
        <dbReference type="EMBL" id="MCD7452340.1"/>
    </source>
</evidence>
<keyword evidence="5 9" id="KW-0378">Hydrolase</keyword>
<evidence type="ECO:0000256" key="9">
    <source>
        <dbReference type="RuleBase" id="RU361169"/>
    </source>
</evidence>
<reference evidence="10 11" key="1">
    <citation type="journal article" date="2021" name="BMC Genomics">
        <title>Datura genome reveals duplications of psychoactive alkaloid biosynthetic genes and high mutation rate following tissue culture.</title>
        <authorList>
            <person name="Rajewski A."/>
            <person name="Carter-House D."/>
            <person name="Stajich J."/>
            <person name="Litt A."/>
        </authorList>
    </citation>
    <scope>NUCLEOTIDE SEQUENCE [LARGE SCALE GENOMIC DNA]</scope>
    <source>
        <strain evidence="10">AR-01</strain>
    </source>
</reference>
<name>A0ABS8RZR6_DATST</name>
<keyword evidence="11" id="KW-1185">Reference proteome</keyword>
<evidence type="ECO:0000256" key="5">
    <source>
        <dbReference type="ARBA" id="ARBA00022801"/>
    </source>
</evidence>
<sequence>MVYGADFIGSCKGWALTFQIEGVIKAPTDPKIFCNPTWISFKHVNGLEIEGGGSLDGQGASAWDNPQCPTRPSTLKLNFIQNAVVHNVHSINSKGFHFDVFRSNNVKFSHVNITAPGDSPNTDGIHIGYSTNIKVFDSNIGTGDDCISMFSGSQSINISRVTCGPGHGISIGSLGKSPNEVVKDIHVKSCTFVGTQNGARIKTWALSNPGSATAINFEDIIMNNVNNPIIIDQKYCPTSPCSSQLDESLLLSA</sequence>